<feature type="non-terminal residue" evidence="2">
    <location>
        <position position="1"/>
    </location>
</feature>
<accession>A0A6J4UR08</accession>
<organism evidence="2">
    <name type="scientific">uncultured Thermomicrobiales bacterium</name>
    <dbReference type="NCBI Taxonomy" id="1645740"/>
    <lineage>
        <taxon>Bacteria</taxon>
        <taxon>Pseudomonadati</taxon>
        <taxon>Thermomicrobiota</taxon>
        <taxon>Thermomicrobia</taxon>
        <taxon>Thermomicrobiales</taxon>
        <taxon>environmental samples</taxon>
    </lineage>
</organism>
<evidence type="ECO:0000313" key="2">
    <source>
        <dbReference type="EMBL" id="CAA9554149.1"/>
    </source>
</evidence>
<name>A0A6J4UR08_9BACT</name>
<proteinExistence type="predicted"/>
<protein>
    <submittedName>
        <fullName evidence="2">Uncharacterized protein</fullName>
    </submittedName>
</protein>
<gene>
    <name evidence="2" type="ORF">AVDCRST_MAG19-1075</name>
</gene>
<evidence type="ECO:0000256" key="1">
    <source>
        <dbReference type="SAM" id="MobiDB-lite"/>
    </source>
</evidence>
<dbReference type="EMBL" id="CADCWL010000044">
    <property type="protein sequence ID" value="CAA9554149.1"/>
    <property type="molecule type" value="Genomic_DNA"/>
</dbReference>
<feature type="non-terminal residue" evidence="2">
    <location>
        <position position="142"/>
    </location>
</feature>
<dbReference type="AlphaFoldDB" id="A0A6J4UR08"/>
<sequence length="142" mass="14724">GASCPVSPGPSGWGRCMRPPFGRHAGRVQRGPAPVEATRSAQAVQQPPVDAVPHPGRLPVAQAAPAGHPRPAPQLLGQHLPGDAGLEHEDDPGQRGAIRHARSAALGLRRLGRQQRGDDGPQVVAHERGGHASSLPRTSPVL</sequence>
<feature type="compositionally biased region" description="Basic and acidic residues" evidence="1">
    <location>
        <begin position="115"/>
        <end position="130"/>
    </location>
</feature>
<reference evidence="2" key="1">
    <citation type="submission" date="2020-02" db="EMBL/GenBank/DDBJ databases">
        <authorList>
            <person name="Meier V. D."/>
        </authorList>
    </citation>
    <scope>NUCLEOTIDE SEQUENCE</scope>
    <source>
        <strain evidence="2">AVDCRST_MAG19</strain>
    </source>
</reference>
<feature type="region of interest" description="Disordered" evidence="1">
    <location>
        <begin position="1"/>
        <end position="142"/>
    </location>
</feature>